<organism evidence="7">
    <name type="scientific">Proteus mirabilis</name>
    <dbReference type="NCBI Taxonomy" id="584"/>
    <lineage>
        <taxon>Bacteria</taxon>
        <taxon>Pseudomonadati</taxon>
        <taxon>Pseudomonadota</taxon>
        <taxon>Gammaproteobacteria</taxon>
        <taxon>Enterobacterales</taxon>
        <taxon>Morganellaceae</taxon>
        <taxon>Proteus</taxon>
    </lineage>
</organism>
<dbReference type="SUPFAM" id="SSF54427">
    <property type="entry name" value="NTF2-like"/>
    <property type="match status" value="1"/>
</dbReference>
<reference evidence="8" key="2">
    <citation type="submission" date="2023-06" db="EMBL/GenBank/DDBJ databases">
        <authorList>
            <consortium name="Clinical and Environmental Microbiology Branch: Whole genome sequencing antimicrobial resistance pathogens in the healthcare setting"/>
        </authorList>
    </citation>
    <scope>NUCLEOTIDE SEQUENCE</scope>
    <source>
        <strain evidence="8">Microbial</strain>
    </source>
</reference>
<evidence type="ECO:0000256" key="1">
    <source>
        <dbReference type="ARBA" id="ARBA00004167"/>
    </source>
</evidence>
<geneLocation type="plasmid" evidence="7">
    <name>pPM64421b</name>
</geneLocation>
<sequence length="239" mass="27871">MKNKKVGIPFLKKKEKIELAKTFEEKDIKKQKIINTLYKIFGLSGLAFAFLSLLGWIMMLPLKNTEVEIWTVDKNTGQTEKVSRVKDENLTKDEALGRYFVTQYIKAREGYNYFRLQHDYDMVMLWSAENVANDYTAIFKTDARPTIVYKKAQRTVDIEIIYPVFINPSSQKGDPDLLATVRFKKIIKDVTTNRSVEETWVARMTYRFMPDVEKKESERNANPLGFVVTSWVAEKEIRG</sequence>
<evidence type="ECO:0000256" key="5">
    <source>
        <dbReference type="SAM" id="Phobius"/>
    </source>
</evidence>
<dbReference type="GO" id="GO:0016020">
    <property type="term" value="C:membrane"/>
    <property type="evidence" value="ECO:0007669"/>
    <property type="project" value="UniProtKB-SubCell"/>
</dbReference>
<keyword evidence="4 5" id="KW-0472">Membrane</keyword>
<dbReference type="RefSeq" id="WP_036896438.1">
    <property type="nucleotide sequence ID" value="NZ_BGKS01000041.1"/>
</dbReference>
<protein>
    <submittedName>
        <fullName evidence="7">Pilus assembly protein</fullName>
    </submittedName>
    <submittedName>
        <fullName evidence="8">Type IV secretion system protein</fullName>
    </submittedName>
</protein>
<keyword evidence="2 5" id="KW-0812">Transmembrane</keyword>
<dbReference type="EMBL" id="ABKSPD020000023">
    <property type="protein sequence ID" value="EKW9778042.1"/>
    <property type="molecule type" value="Genomic_DNA"/>
</dbReference>
<dbReference type="Gene3D" id="3.10.450.230">
    <property type="entry name" value="VirB8 protein"/>
    <property type="match status" value="1"/>
</dbReference>
<evidence type="ECO:0000256" key="3">
    <source>
        <dbReference type="ARBA" id="ARBA00022989"/>
    </source>
</evidence>
<evidence type="ECO:0000256" key="2">
    <source>
        <dbReference type="ARBA" id="ARBA00022692"/>
    </source>
</evidence>
<reference evidence="7" key="1">
    <citation type="submission" date="2017-05" db="EMBL/GenBank/DDBJ databases">
        <authorList>
            <person name="Song R."/>
            <person name="Chenine A.L."/>
            <person name="Ruprecht R.M."/>
        </authorList>
    </citation>
    <scope>NUCLEOTIDE SEQUENCE</scope>
    <source>
        <strain evidence="7">A64421</strain>
        <plasmid evidence="7">pPM64421b</plasmid>
    </source>
</reference>
<dbReference type="Pfam" id="PF04335">
    <property type="entry name" value="VirB8"/>
    <property type="match status" value="1"/>
</dbReference>
<gene>
    <name evidence="7" type="ORF">PM64421b_00027</name>
    <name evidence="8" type="ORF">PW210_003929</name>
</gene>
<accession>A0A218N4C9</accession>
<name>A0A218N4C9_PROMI</name>
<evidence type="ECO:0000313" key="8">
    <source>
        <dbReference type="EMBL" id="EKW9778042.1"/>
    </source>
</evidence>
<dbReference type="Proteomes" id="UP001171165">
    <property type="component" value="Unassembled WGS sequence"/>
</dbReference>
<proteinExistence type="predicted"/>
<keyword evidence="7" id="KW-0614">Plasmid</keyword>
<feature type="domain" description="Bacterial virulence protein VirB8" evidence="6">
    <location>
        <begin position="21"/>
        <end position="236"/>
    </location>
</feature>
<evidence type="ECO:0000259" key="6">
    <source>
        <dbReference type="Pfam" id="PF04335"/>
    </source>
</evidence>
<comment type="subcellular location">
    <subcellularLocation>
        <location evidence="1">Membrane</location>
        <topology evidence="1">Single-pass membrane protein</topology>
    </subcellularLocation>
</comment>
<dbReference type="InterPro" id="IPR032710">
    <property type="entry name" value="NTF2-like_dom_sf"/>
</dbReference>
<evidence type="ECO:0000313" key="7">
    <source>
        <dbReference type="EMBL" id="ASF81025.1"/>
    </source>
</evidence>
<dbReference type="EMBL" id="MF150117">
    <property type="protein sequence ID" value="ASF81025.1"/>
    <property type="molecule type" value="Genomic_DNA"/>
</dbReference>
<evidence type="ECO:0000256" key="4">
    <source>
        <dbReference type="ARBA" id="ARBA00023136"/>
    </source>
</evidence>
<keyword evidence="3 5" id="KW-1133">Transmembrane helix</keyword>
<feature type="transmembrane region" description="Helical" evidence="5">
    <location>
        <begin position="36"/>
        <end position="59"/>
    </location>
</feature>
<dbReference type="InterPro" id="IPR007430">
    <property type="entry name" value="VirB8"/>
</dbReference>
<dbReference type="AlphaFoldDB" id="A0A218N4C9"/>
<dbReference type="CDD" id="cd16424">
    <property type="entry name" value="VirB8"/>
    <property type="match status" value="1"/>
</dbReference>